<dbReference type="RefSeq" id="WP_133410735.1">
    <property type="nucleotide sequence ID" value="NZ_SMZT01000005.1"/>
</dbReference>
<dbReference type="Pfam" id="PF14525">
    <property type="entry name" value="AraC_binding_2"/>
    <property type="match status" value="1"/>
</dbReference>
<evidence type="ECO:0000313" key="5">
    <source>
        <dbReference type="EMBL" id="TDL41845.1"/>
    </source>
</evidence>
<feature type="domain" description="HTH araC/xylS-type" evidence="4">
    <location>
        <begin position="191"/>
        <end position="290"/>
    </location>
</feature>
<dbReference type="InterPro" id="IPR035418">
    <property type="entry name" value="AraC-bd_2"/>
</dbReference>
<proteinExistence type="predicted"/>
<sequence length="294" mass="32452">MSDEMVEDFSTSHLPWRLDVSRGSVLEHKTVHLGEAWAVDSRLGGMAGRRDAPQIRRTDGEYVAVLLVRRGTETFTQHGRRAQVDAGTAVIWDGVRPGECVSGQDLVKTTFFMPRDLCRDTMPHLDAIVARTVPDSPSLRLLFSWLQTSTSTEDLDGTAAATAGHVAVDLLTSAIGASSNVVLDTRTIRLMEIRTFIDAHFGNSELTVDTIASANAVSTRYLHLLFQETGESCRQYLMRRRQEAAHQLLMSATGLSITEIAHRCGFDTPSSFSRAYRAAFGLSPREARNAQRQT</sequence>
<gene>
    <name evidence="5" type="ORF">E2R59_11825</name>
</gene>
<dbReference type="Proteomes" id="UP000295163">
    <property type="component" value="Unassembled WGS sequence"/>
</dbReference>
<protein>
    <submittedName>
        <fullName evidence="5">Helix-turn-helix domain-containing protein</fullName>
    </submittedName>
</protein>
<dbReference type="EMBL" id="SMZT01000005">
    <property type="protein sequence ID" value="TDL41845.1"/>
    <property type="molecule type" value="Genomic_DNA"/>
</dbReference>
<dbReference type="PANTHER" id="PTHR46796">
    <property type="entry name" value="HTH-TYPE TRANSCRIPTIONAL ACTIVATOR RHAS-RELATED"/>
    <property type="match status" value="1"/>
</dbReference>
<accession>A0A4R5YET8</accession>
<dbReference type="GO" id="GO:0043565">
    <property type="term" value="F:sequence-specific DNA binding"/>
    <property type="evidence" value="ECO:0007669"/>
    <property type="project" value="InterPro"/>
</dbReference>
<name>A0A4R5YET8_KOCRO</name>
<reference evidence="5 6" key="1">
    <citation type="submission" date="2019-03" db="EMBL/GenBank/DDBJ databases">
        <title>Genome Sequencing and Assembly of Various Microbes Isolated from Partially Reclaimed Soil and Acid Mine Drainage (AMD) Site.</title>
        <authorList>
            <person name="Steinbock B."/>
            <person name="Bechtold R."/>
            <person name="Sevigny J.L."/>
            <person name="Thomas D."/>
            <person name="Cuthill L.R."/>
            <person name="Aveiro Johannsen E.J."/>
            <person name="Thomas K."/>
            <person name="Ghosh A."/>
        </authorList>
    </citation>
    <scope>NUCLEOTIDE SEQUENCE [LARGE SCALE GENOMIC DNA]</scope>
    <source>
        <strain evidence="5 6">S-A3</strain>
    </source>
</reference>
<dbReference type="SMART" id="SM00342">
    <property type="entry name" value="HTH_ARAC"/>
    <property type="match status" value="1"/>
</dbReference>
<dbReference type="InterPro" id="IPR050204">
    <property type="entry name" value="AraC_XylS_family_regulators"/>
</dbReference>
<dbReference type="AlphaFoldDB" id="A0A4R5YET8"/>
<dbReference type="InterPro" id="IPR009057">
    <property type="entry name" value="Homeodomain-like_sf"/>
</dbReference>
<dbReference type="Pfam" id="PF12833">
    <property type="entry name" value="HTH_18"/>
    <property type="match status" value="1"/>
</dbReference>
<comment type="caution">
    <text evidence="5">The sequence shown here is derived from an EMBL/GenBank/DDBJ whole genome shotgun (WGS) entry which is preliminary data.</text>
</comment>
<evidence type="ECO:0000256" key="2">
    <source>
        <dbReference type="ARBA" id="ARBA00023125"/>
    </source>
</evidence>
<organism evidence="5 6">
    <name type="scientific">Kocuria rosea</name>
    <name type="common">Deinococcus erythromyxa</name>
    <name type="synonym">Micrococcus rubens</name>
    <dbReference type="NCBI Taxonomy" id="1275"/>
    <lineage>
        <taxon>Bacteria</taxon>
        <taxon>Bacillati</taxon>
        <taxon>Actinomycetota</taxon>
        <taxon>Actinomycetes</taxon>
        <taxon>Micrococcales</taxon>
        <taxon>Micrococcaceae</taxon>
        <taxon>Kocuria</taxon>
    </lineage>
</organism>
<dbReference type="PROSITE" id="PS01124">
    <property type="entry name" value="HTH_ARAC_FAMILY_2"/>
    <property type="match status" value="1"/>
</dbReference>
<keyword evidence="1" id="KW-0805">Transcription regulation</keyword>
<dbReference type="GO" id="GO:0003700">
    <property type="term" value="F:DNA-binding transcription factor activity"/>
    <property type="evidence" value="ECO:0007669"/>
    <property type="project" value="InterPro"/>
</dbReference>
<dbReference type="InterPro" id="IPR020449">
    <property type="entry name" value="Tscrpt_reg_AraC-type_HTH"/>
</dbReference>
<keyword evidence="3" id="KW-0804">Transcription</keyword>
<evidence type="ECO:0000256" key="3">
    <source>
        <dbReference type="ARBA" id="ARBA00023163"/>
    </source>
</evidence>
<dbReference type="InterPro" id="IPR018060">
    <property type="entry name" value="HTH_AraC"/>
</dbReference>
<evidence type="ECO:0000256" key="1">
    <source>
        <dbReference type="ARBA" id="ARBA00023015"/>
    </source>
</evidence>
<dbReference type="SUPFAM" id="SSF46689">
    <property type="entry name" value="Homeodomain-like"/>
    <property type="match status" value="1"/>
</dbReference>
<dbReference type="PANTHER" id="PTHR46796:SF6">
    <property type="entry name" value="ARAC SUBFAMILY"/>
    <property type="match status" value="1"/>
</dbReference>
<dbReference type="Gene3D" id="1.10.10.60">
    <property type="entry name" value="Homeodomain-like"/>
    <property type="match status" value="1"/>
</dbReference>
<dbReference type="PRINTS" id="PR00032">
    <property type="entry name" value="HTHARAC"/>
</dbReference>
<keyword evidence="2" id="KW-0238">DNA-binding</keyword>
<evidence type="ECO:0000313" key="6">
    <source>
        <dbReference type="Proteomes" id="UP000295163"/>
    </source>
</evidence>
<dbReference type="GeneID" id="64348106"/>
<evidence type="ECO:0000259" key="4">
    <source>
        <dbReference type="PROSITE" id="PS01124"/>
    </source>
</evidence>